<proteinExistence type="predicted"/>
<evidence type="ECO:0000313" key="1">
    <source>
        <dbReference type="EMBL" id="AQT28526.1"/>
    </source>
</evidence>
<keyword evidence="2" id="KW-1185">Reference proteome</keyword>
<sequence>MQPGQTFSFYPFKMFSAPQRDPIYTGRTNFTTHVRELPVMIGQTDVDFEFSHTERQQMDQPSLFFTAHDAAGPIEIERVAVLGLKITVLFKRQVQGFAKLRGEWQVITHYY</sequence>
<name>A0A1S6L2X8_9CAUD</name>
<evidence type="ECO:0000313" key="2">
    <source>
        <dbReference type="Proteomes" id="UP000221250"/>
    </source>
</evidence>
<dbReference type="EMBL" id="KY448244">
    <property type="protein sequence ID" value="AQT28526.1"/>
    <property type="molecule type" value="Genomic_DNA"/>
</dbReference>
<protein>
    <submittedName>
        <fullName evidence="1">Uncharacterized protein</fullName>
    </submittedName>
</protein>
<dbReference type="Proteomes" id="UP000221250">
    <property type="component" value="Segment"/>
</dbReference>
<accession>A0A1S6L2X8</accession>
<organism evidence="1 2">
    <name type="scientific">Erwinia phage vB_EamM_Yoloswag</name>
    <dbReference type="NCBI Taxonomy" id="1958956"/>
    <lineage>
        <taxon>Viruses</taxon>
        <taxon>Duplodnaviria</taxon>
        <taxon>Heunggongvirae</taxon>
        <taxon>Uroviricota</taxon>
        <taxon>Caudoviricetes</taxon>
        <taxon>Yoloswagvirus</taxon>
        <taxon>Yoloswagvirus yoloswag</taxon>
    </lineage>
</organism>
<reference evidence="1 2" key="1">
    <citation type="submission" date="2017-01" db="EMBL/GenBank/DDBJ databases">
        <authorList>
            <person name="Mah S.A."/>
            <person name="Swanson W.J."/>
            <person name="Moy G.W."/>
            <person name="Vacquier V.D."/>
        </authorList>
    </citation>
    <scope>NUCLEOTIDE SEQUENCE [LARGE SCALE GENOMIC DNA]</scope>
</reference>
<gene>
    <name evidence="1" type="ORF">YOLOSWAG_41</name>
</gene>